<proteinExistence type="predicted"/>
<feature type="domain" description="Phage tail tape measure protein" evidence="1">
    <location>
        <begin position="177"/>
        <end position="387"/>
    </location>
</feature>
<gene>
    <name evidence="2" type="ORF">GQF02_06950</name>
</gene>
<evidence type="ECO:0000259" key="1">
    <source>
        <dbReference type="Pfam" id="PF10145"/>
    </source>
</evidence>
<evidence type="ECO:0000313" key="3">
    <source>
        <dbReference type="Proteomes" id="UP000467214"/>
    </source>
</evidence>
<reference evidence="2 3" key="1">
    <citation type="submission" date="2019-12" db="EMBL/GenBank/DDBJ databases">
        <title>Neisseriaceae gen. nov. sp. Genome sequencing and assembly.</title>
        <authorList>
            <person name="Liu Z."/>
            <person name="Li A."/>
        </authorList>
    </citation>
    <scope>NUCLEOTIDE SEQUENCE [LARGE SCALE GENOMIC DNA]</scope>
    <source>
        <strain evidence="2 3">B2N2-7</strain>
    </source>
</reference>
<sequence length="671" mass="71237">MSTNLDLALTLKARDEASRPIARAMQDLERQTQRAEKAVVGLSRESQRMASAREQLGVRSERAIQRELRQTEAAYKRLAASGTLSVKEQSRAYDAMRDKVAGLRREMAGVSQLQRGMAAGAKGMAALATGAAAGAYVLNRPLQKVEDYDLRLRYMANIAYAEQGVSGRQVGMREIREAIRKSGGNRDAAAETLDNMIASGSLGEGAAGRKAAFDMLPVVMKYATAGNANPNELVDIGLKAKKTLGITDPARSLEMVLLGGQLGGFEMKDMAKHLPQQMAFASMAGMSGEKTLAKLIALNQSAVVTAGSKDQAGNNVINFLGKLNAEETAKDFEKVGVKWRQRLIKGASQGKDAVDVFGETIDELLKKRGDYQKLQSRLSGETGEQKKETLKQMSGILQGAVVGQISSDQQELMGVIAYLNNRRQQGDQESRILAVKPGQASDTNLALVKDSAAWKTQQADNTLAEKQFDALSGLSATVGDVKLKLVEYADKYPALSTSIVGATVAVTALAAAAGAAALPMLLMNGGKVGALTKIAKPVTNIAARAAPAVASTVAGMGTGTIAPVLFAGTLATIAASITDEDRKNATPRQMRSRFGKDLVTRNAPSAAAPVPQGDLSQPVNRAASKLDAATAKIQQASSKPLEVQVKGEFRLRASDFVAVVNQSNRDEARRH</sequence>
<accession>A0A845BK60</accession>
<dbReference type="InterPro" id="IPR010090">
    <property type="entry name" value="Phage_tape_meas"/>
</dbReference>
<dbReference type="Pfam" id="PF10145">
    <property type="entry name" value="PhageMin_Tail"/>
    <property type="match status" value="1"/>
</dbReference>
<organism evidence="2 3">
    <name type="scientific">Craterilacuibacter sinensis</name>
    <dbReference type="NCBI Taxonomy" id="2686017"/>
    <lineage>
        <taxon>Bacteria</taxon>
        <taxon>Pseudomonadati</taxon>
        <taxon>Pseudomonadota</taxon>
        <taxon>Betaproteobacteria</taxon>
        <taxon>Neisseriales</taxon>
        <taxon>Neisseriaceae</taxon>
        <taxon>Craterilacuibacter</taxon>
    </lineage>
</organism>
<keyword evidence="3" id="KW-1185">Reference proteome</keyword>
<protein>
    <submittedName>
        <fullName evidence="2">Tail tape measure protein</fullName>
    </submittedName>
</protein>
<comment type="caution">
    <text evidence="2">The sequence shown here is derived from an EMBL/GenBank/DDBJ whole genome shotgun (WGS) entry which is preliminary data.</text>
</comment>
<evidence type="ECO:0000313" key="2">
    <source>
        <dbReference type="EMBL" id="MXR36705.1"/>
    </source>
</evidence>
<dbReference type="EMBL" id="WSSB01000005">
    <property type="protein sequence ID" value="MXR36705.1"/>
    <property type="molecule type" value="Genomic_DNA"/>
</dbReference>
<dbReference type="AlphaFoldDB" id="A0A845BK60"/>
<name>A0A845BK60_9NEIS</name>
<dbReference type="Proteomes" id="UP000467214">
    <property type="component" value="Unassembled WGS sequence"/>
</dbReference>
<dbReference type="RefSeq" id="WP_160795869.1">
    <property type="nucleotide sequence ID" value="NZ_WSSB01000005.1"/>
</dbReference>